<dbReference type="Proteomes" id="UP000001194">
    <property type="component" value="Unassembled WGS sequence"/>
</dbReference>
<dbReference type="GeneID" id="6080400"/>
<dbReference type="InParanoid" id="B0DLG0"/>
<proteinExistence type="predicted"/>
<dbReference type="HOGENOM" id="CLU_1294611_0_0_1"/>
<organism evidence="2">
    <name type="scientific">Laccaria bicolor (strain S238N-H82 / ATCC MYA-4686)</name>
    <name type="common">Bicoloured deceiver</name>
    <name type="synonym">Laccaria laccata var. bicolor</name>
    <dbReference type="NCBI Taxonomy" id="486041"/>
    <lineage>
        <taxon>Eukaryota</taxon>
        <taxon>Fungi</taxon>
        <taxon>Dikarya</taxon>
        <taxon>Basidiomycota</taxon>
        <taxon>Agaricomycotina</taxon>
        <taxon>Agaricomycetes</taxon>
        <taxon>Agaricomycetidae</taxon>
        <taxon>Agaricales</taxon>
        <taxon>Agaricineae</taxon>
        <taxon>Hydnangiaceae</taxon>
        <taxon>Laccaria</taxon>
    </lineage>
</organism>
<evidence type="ECO:0000313" key="2">
    <source>
        <dbReference type="Proteomes" id="UP000001194"/>
    </source>
</evidence>
<dbReference type="RefSeq" id="XP_001884813.1">
    <property type="nucleotide sequence ID" value="XM_001884778.1"/>
</dbReference>
<protein>
    <submittedName>
        <fullName evidence="1">Predicted protein</fullName>
    </submittedName>
</protein>
<dbReference type="OrthoDB" id="2947980at2759"/>
<keyword evidence="2" id="KW-1185">Reference proteome</keyword>
<dbReference type="KEGG" id="lbc:LACBIDRAFT_330490"/>
<gene>
    <name evidence="1" type="ORF">LACBIDRAFT_330490</name>
</gene>
<dbReference type="EMBL" id="DS547117">
    <property type="protein sequence ID" value="EDR04641.1"/>
    <property type="molecule type" value="Genomic_DNA"/>
</dbReference>
<name>B0DLG0_LACBS</name>
<reference evidence="1 2" key="1">
    <citation type="journal article" date="2008" name="Nature">
        <title>The genome of Laccaria bicolor provides insights into mycorrhizal symbiosis.</title>
        <authorList>
            <person name="Martin F."/>
            <person name="Aerts A."/>
            <person name="Ahren D."/>
            <person name="Brun A."/>
            <person name="Danchin E.G.J."/>
            <person name="Duchaussoy F."/>
            <person name="Gibon J."/>
            <person name="Kohler A."/>
            <person name="Lindquist E."/>
            <person name="Pereda V."/>
            <person name="Salamov A."/>
            <person name="Shapiro H.J."/>
            <person name="Wuyts J."/>
            <person name="Blaudez D."/>
            <person name="Buee M."/>
            <person name="Brokstein P."/>
            <person name="Canbaeck B."/>
            <person name="Cohen D."/>
            <person name="Courty P.E."/>
            <person name="Coutinho P.M."/>
            <person name="Delaruelle C."/>
            <person name="Detter J.C."/>
            <person name="Deveau A."/>
            <person name="DiFazio S."/>
            <person name="Duplessis S."/>
            <person name="Fraissinet-Tachet L."/>
            <person name="Lucic E."/>
            <person name="Frey-Klett P."/>
            <person name="Fourrey C."/>
            <person name="Feussner I."/>
            <person name="Gay G."/>
            <person name="Grimwood J."/>
            <person name="Hoegger P.J."/>
            <person name="Jain P."/>
            <person name="Kilaru S."/>
            <person name="Labbe J."/>
            <person name="Lin Y.C."/>
            <person name="Legue V."/>
            <person name="Le Tacon F."/>
            <person name="Marmeisse R."/>
            <person name="Melayah D."/>
            <person name="Montanini B."/>
            <person name="Muratet M."/>
            <person name="Nehls U."/>
            <person name="Niculita-Hirzel H."/>
            <person name="Oudot-Le Secq M.P."/>
            <person name="Peter M."/>
            <person name="Quesneville H."/>
            <person name="Rajashekar B."/>
            <person name="Reich M."/>
            <person name="Rouhier N."/>
            <person name="Schmutz J."/>
            <person name="Yin T."/>
            <person name="Chalot M."/>
            <person name="Henrissat B."/>
            <person name="Kuees U."/>
            <person name="Lucas S."/>
            <person name="Van de Peer Y."/>
            <person name="Podila G.K."/>
            <person name="Polle A."/>
            <person name="Pukkila P.J."/>
            <person name="Richardson P.M."/>
            <person name="Rouze P."/>
            <person name="Sanders I.R."/>
            <person name="Stajich J.E."/>
            <person name="Tunlid A."/>
            <person name="Tuskan G."/>
            <person name="Grigoriev I.V."/>
        </authorList>
    </citation>
    <scope>NUCLEOTIDE SEQUENCE [LARGE SCALE GENOMIC DNA]</scope>
    <source>
        <strain evidence="2">S238N-H82 / ATCC MYA-4686</strain>
    </source>
</reference>
<accession>B0DLG0</accession>
<dbReference type="AlphaFoldDB" id="B0DLG0"/>
<evidence type="ECO:0000313" key="1">
    <source>
        <dbReference type="EMBL" id="EDR04641.1"/>
    </source>
</evidence>
<sequence length="213" mass="23397">MSTSTVGDMNSSTSRPVDAMTAREVINALRRKCIAGCTHLVFQRIGGGVGTCIFFTQQRRATKGDEVSAAKYPTFLPHIPSFGITYNDEFNFVIGFIDSAVHVEAVVQWSLLVCNRLTALIPESERPALPPGLMYLSSSLAQQLGPRKKEADDGIRPLSSLNPSILFEIGSSETSKQLRIDAKLWVEHLPEVQLVMLLFIDPATADPNSKDIY</sequence>